<evidence type="ECO:0008006" key="4">
    <source>
        <dbReference type="Google" id="ProtNLM"/>
    </source>
</evidence>
<dbReference type="Proteomes" id="UP000305100">
    <property type="component" value="Unassembled WGS sequence"/>
</dbReference>
<dbReference type="OrthoDB" id="2325086at2"/>
<keyword evidence="1" id="KW-0472">Membrane</keyword>
<gene>
    <name evidence="2" type="ORF">FEZ41_04285</name>
</gene>
<organism evidence="2 3">
    <name type="scientific">Lentilactobacillus parafarraginis</name>
    <dbReference type="NCBI Taxonomy" id="390842"/>
    <lineage>
        <taxon>Bacteria</taxon>
        <taxon>Bacillati</taxon>
        <taxon>Bacillota</taxon>
        <taxon>Bacilli</taxon>
        <taxon>Lactobacillales</taxon>
        <taxon>Lactobacillaceae</taxon>
        <taxon>Lentilactobacillus</taxon>
    </lineage>
</organism>
<comment type="caution">
    <text evidence="2">The sequence shown here is derived from an EMBL/GenBank/DDBJ whole genome shotgun (WGS) entry which is preliminary data.</text>
</comment>
<proteinExistence type="predicted"/>
<evidence type="ECO:0000313" key="2">
    <source>
        <dbReference type="EMBL" id="TLQ20090.1"/>
    </source>
</evidence>
<protein>
    <recommendedName>
        <fullName evidence="4">DUF3784 domain-containing protein</fullName>
    </recommendedName>
</protein>
<keyword evidence="1" id="KW-0812">Transmembrane</keyword>
<keyword evidence="1" id="KW-1133">Transmembrane helix</keyword>
<evidence type="ECO:0000313" key="3">
    <source>
        <dbReference type="Proteomes" id="UP000305100"/>
    </source>
</evidence>
<evidence type="ECO:0000256" key="1">
    <source>
        <dbReference type="SAM" id="Phobius"/>
    </source>
</evidence>
<accession>A0A5R9CWX0</accession>
<reference evidence="2 3" key="1">
    <citation type="submission" date="2019-05" db="EMBL/GenBank/DDBJ databases">
        <title>The metagenome of a microbial culture collection derived from dairy environment covers the genomic content of the human microbiome.</title>
        <authorList>
            <person name="Roder T."/>
            <person name="Wuthrich D."/>
            <person name="Sattari Z."/>
            <person name="Von Ah U."/>
            <person name="Bar C."/>
            <person name="Ronchi F."/>
            <person name="Macpherson A.J."/>
            <person name="Ganal-Vonarburg S.C."/>
            <person name="Bruggmann R."/>
            <person name="Vergeres G."/>
        </authorList>
    </citation>
    <scope>NUCLEOTIDE SEQUENCE [LARGE SCALE GENOMIC DNA]</scope>
    <source>
        <strain evidence="2 3">FAM 1079</strain>
    </source>
</reference>
<feature type="transmembrane region" description="Helical" evidence="1">
    <location>
        <begin position="43"/>
        <end position="64"/>
    </location>
</feature>
<dbReference type="EMBL" id="VBSX01000007">
    <property type="protein sequence ID" value="TLQ20090.1"/>
    <property type="molecule type" value="Genomic_DNA"/>
</dbReference>
<sequence>MLINLLVAIAVIIAFFIAYYLLSHLHKTMFEIEVAKNARLSGAAKSGGIMFIILGLIGVLAMILGNMILVLVFLVGATFGGLILEFVILNIITHRHDS</sequence>
<feature type="transmembrane region" description="Helical" evidence="1">
    <location>
        <begin position="6"/>
        <end position="22"/>
    </location>
</feature>
<dbReference type="AlphaFoldDB" id="A0A5R9CWX0"/>
<feature type="transmembrane region" description="Helical" evidence="1">
    <location>
        <begin position="70"/>
        <end position="92"/>
    </location>
</feature>
<name>A0A5R9CWX0_9LACO</name>